<dbReference type="Pfam" id="PF03631">
    <property type="entry name" value="Virul_fac_BrkB"/>
    <property type="match status" value="1"/>
</dbReference>
<dbReference type="PANTHER" id="PTHR30213:SF0">
    <property type="entry name" value="UPF0761 MEMBRANE PROTEIN YIHY"/>
    <property type="match status" value="1"/>
</dbReference>
<dbReference type="EMBL" id="BSUW01000001">
    <property type="protein sequence ID" value="GMA72112.1"/>
    <property type="molecule type" value="Genomic_DNA"/>
</dbReference>
<evidence type="ECO:0000256" key="2">
    <source>
        <dbReference type="ARBA" id="ARBA00022475"/>
    </source>
</evidence>
<evidence type="ECO:0000256" key="1">
    <source>
        <dbReference type="ARBA" id="ARBA00004651"/>
    </source>
</evidence>
<proteinExistence type="predicted"/>
<dbReference type="RefSeq" id="WP_284212369.1">
    <property type="nucleotide sequence ID" value="NZ_BSUW01000001.1"/>
</dbReference>
<evidence type="ECO:0000313" key="7">
    <source>
        <dbReference type="EMBL" id="GMA72112.1"/>
    </source>
</evidence>
<reference evidence="7 8" key="1">
    <citation type="journal article" date="2014" name="Int. J. Syst. Evol. Microbiol.">
        <title>Complete genome sequence of Corynebacterium casei LMG S-19264T (=DSM 44701T), isolated from a smear-ripened cheese.</title>
        <authorList>
            <consortium name="US DOE Joint Genome Institute (JGI-PGF)"/>
            <person name="Walter F."/>
            <person name="Albersmeier A."/>
            <person name="Kalinowski J."/>
            <person name="Ruckert C."/>
        </authorList>
    </citation>
    <scope>NUCLEOTIDE SEQUENCE [LARGE SCALE GENOMIC DNA]</scope>
    <source>
        <strain evidence="7 8">NBRC 114545</strain>
    </source>
</reference>
<organism evidence="7 8">
    <name type="scientific">Tetragenococcus osmophilus</name>
    <dbReference type="NCBI Taxonomy" id="526944"/>
    <lineage>
        <taxon>Bacteria</taxon>
        <taxon>Bacillati</taxon>
        <taxon>Bacillota</taxon>
        <taxon>Bacilli</taxon>
        <taxon>Lactobacillales</taxon>
        <taxon>Enterococcaceae</taxon>
        <taxon>Tetragenococcus</taxon>
    </lineage>
</organism>
<dbReference type="PIRSF" id="PIRSF035875">
    <property type="entry name" value="RNase_BN"/>
    <property type="match status" value="1"/>
</dbReference>
<gene>
    <name evidence="7" type="primary">rbn</name>
    <name evidence="7" type="ORF">GCM10025885_11610</name>
</gene>
<keyword evidence="4 6" id="KW-1133">Transmembrane helix</keyword>
<feature type="transmembrane region" description="Helical" evidence="6">
    <location>
        <begin position="182"/>
        <end position="200"/>
    </location>
</feature>
<feature type="transmembrane region" description="Helical" evidence="6">
    <location>
        <begin position="212"/>
        <end position="234"/>
    </location>
</feature>
<evidence type="ECO:0008006" key="9">
    <source>
        <dbReference type="Google" id="ProtNLM"/>
    </source>
</evidence>
<evidence type="ECO:0000256" key="6">
    <source>
        <dbReference type="SAM" id="Phobius"/>
    </source>
</evidence>
<evidence type="ECO:0000256" key="3">
    <source>
        <dbReference type="ARBA" id="ARBA00022692"/>
    </source>
</evidence>
<feature type="transmembrane region" description="Helical" evidence="6">
    <location>
        <begin position="246"/>
        <end position="272"/>
    </location>
</feature>
<feature type="transmembrane region" description="Helical" evidence="6">
    <location>
        <begin position="136"/>
        <end position="162"/>
    </location>
</feature>
<comment type="caution">
    <text evidence="7">The sequence shown here is derived from an EMBL/GenBank/DDBJ whole genome shotgun (WGS) entry which is preliminary data.</text>
</comment>
<dbReference type="PANTHER" id="PTHR30213">
    <property type="entry name" value="INNER MEMBRANE PROTEIN YHJD"/>
    <property type="match status" value="1"/>
</dbReference>
<feature type="transmembrane region" description="Helical" evidence="6">
    <location>
        <begin position="96"/>
        <end position="115"/>
    </location>
</feature>
<keyword evidence="3 6" id="KW-0812">Transmembrane</keyword>
<evidence type="ECO:0000256" key="5">
    <source>
        <dbReference type="ARBA" id="ARBA00023136"/>
    </source>
</evidence>
<dbReference type="GO" id="GO:0005886">
    <property type="term" value="C:plasma membrane"/>
    <property type="evidence" value="ECO:0007669"/>
    <property type="project" value="UniProtKB-SubCell"/>
</dbReference>
<keyword evidence="2" id="KW-1003">Cell membrane</keyword>
<sequence>MSKKEAVSNQKSFSRFFSILKERIKISEFTTYSIVVAYYLLLSLFPLLITVGNILPFLSIDPDSVLPYIQEIIPSTIYRFLGPAIEDLLTQSSGGLLSISAITTIWSASKSINALQKAMNKSLNVEQRTGIVARILSVLVLIVFLFAMVGLSLVIGAGQVLLDAIQPIFQIPESFLNIFQTVKWPLTFVALFLLMAIIYWMVPNVKMKIRSVLPGAVFATVGWMLLSQVFGLYARYFATTVSGHQIIGSFVVLMLWLNFAAMIIILGSVLNASMEEFYNGKLQTNDASDK</sequence>
<comment type="subcellular location">
    <subcellularLocation>
        <location evidence="1">Cell membrane</location>
        <topology evidence="1">Multi-pass membrane protein</topology>
    </subcellularLocation>
</comment>
<protein>
    <recommendedName>
        <fullName evidence="9">YihY/virulence factor BrkB family protein</fullName>
    </recommendedName>
</protein>
<accession>A0AA37XK36</accession>
<evidence type="ECO:0000313" key="8">
    <source>
        <dbReference type="Proteomes" id="UP001157039"/>
    </source>
</evidence>
<feature type="transmembrane region" description="Helical" evidence="6">
    <location>
        <begin position="29"/>
        <end position="49"/>
    </location>
</feature>
<dbReference type="Proteomes" id="UP001157039">
    <property type="component" value="Unassembled WGS sequence"/>
</dbReference>
<evidence type="ECO:0000256" key="4">
    <source>
        <dbReference type="ARBA" id="ARBA00022989"/>
    </source>
</evidence>
<name>A0AA37XK36_9ENTE</name>
<keyword evidence="5 6" id="KW-0472">Membrane</keyword>
<dbReference type="NCBIfam" id="TIGR00765">
    <property type="entry name" value="yihY_not_rbn"/>
    <property type="match status" value="1"/>
</dbReference>
<dbReference type="AlphaFoldDB" id="A0AA37XK36"/>
<dbReference type="InterPro" id="IPR017039">
    <property type="entry name" value="Virul_fac_BrkB"/>
</dbReference>